<dbReference type="PANTHER" id="PTHR33376">
    <property type="match status" value="1"/>
</dbReference>
<dbReference type="EMBL" id="JAJISD010000017">
    <property type="protein sequence ID" value="MCC8432673.1"/>
    <property type="molecule type" value="Genomic_DNA"/>
</dbReference>
<dbReference type="CDD" id="cd13602">
    <property type="entry name" value="PBP2_TRAP_BpDctp6_7"/>
    <property type="match status" value="1"/>
</dbReference>
<dbReference type="InterPro" id="IPR018389">
    <property type="entry name" value="DctP_fam"/>
</dbReference>
<keyword evidence="1" id="KW-0732">Signal</keyword>
<dbReference type="InterPro" id="IPR038404">
    <property type="entry name" value="TRAP_DctP_sf"/>
</dbReference>
<reference evidence="2 3" key="1">
    <citation type="submission" date="2021-11" db="EMBL/GenBank/DDBJ databases">
        <authorList>
            <person name="Lee D.-H."/>
            <person name="Kim S.-B."/>
        </authorList>
    </citation>
    <scope>NUCLEOTIDE SEQUENCE [LARGE SCALE GENOMIC DNA]</scope>
    <source>
        <strain evidence="2 3">KCTC 52223</strain>
    </source>
</reference>
<dbReference type="NCBIfam" id="NF037995">
    <property type="entry name" value="TRAP_S1"/>
    <property type="match status" value="1"/>
</dbReference>
<dbReference type="RefSeq" id="WP_230554092.1">
    <property type="nucleotide sequence ID" value="NZ_JAJISD010000017.1"/>
</dbReference>
<dbReference type="Gene3D" id="3.40.190.170">
    <property type="entry name" value="Bacterial extracellular solute-binding protein, family 7"/>
    <property type="match status" value="1"/>
</dbReference>
<dbReference type="Pfam" id="PF03480">
    <property type="entry name" value="DctP"/>
    <property type="match status" value="1"/>
</dbReference>
<dbReference type="InterPro" id="IPR006311">
    <property type="entry name" value="TAT_signal"/>
</dbReference>
<organism evidence="2 3">
    <name type="scientific">Reyranella aquatilis</name>
    <dbReference type="NCBI Taxonomy" id="2035356"/>
    <lineage>
        <taxon>Bacteria</taxon>
        <taxon>Pseudomonadati</taxon>
        <taxon>Pseudomonadota</taxon>
        <taxon>Alphaproteobacteria</taxon>
        <taxon>Hyphomicrobiales</taxon>
        <taxon>Reyranellaceae</taxon>
        <taxon>Reyranella</taxon>
    </lineage>
</organism>
<evidence type="ECO:0000256" key="1">
    <source>
        <dbReference type="ARBA" id="ARBA00022729"/>
    </source>
</evidence>
<protein>
    <submittedName>
        <fullName evidence="2">TRAP transporter substrate-binding protein</fullName>
    </submittedName>
</protein>
<dbReference type="Proteomes" id="UP001198862">
    <property type="component" value="Unassembled WGS sequence"/>
</dbReference>
<name>A0ABS8L2V2_9HYPH</name>
<accession>A0ABS8L2V2</accession>
<dbReference type="PROSITE" id="PS51318">
    <property type="entry name" value="TAT"/>
    <property type="match status" value="1"/>
</dbReference>
<comment type="caution">
    <text evidence="2">The sequence shown here is derived from an EMBL/GenBank/DDBJ whole genome shotgun (WGS) entry which is preliminary data.</text>
</comment>
<keyword evidence="3" id="KW-1185">Reference proteome</keyword>
<gene>
    <name evidence="2" type="ORF">LJ725_27185</name>
</gene>
<proteinExistence type="predicted"/>
<evidence type="ECO:0000313" key="3">
    <source>
        <dbReference type="Proteomes" id="UP001198862"/>
    </source>
</evidence>
<dbReference type="PANTHER" id="PTHR33376:SF4">
    <property type="entry name" value="SIALIC ACID-BINDING PERIPLASMIC PROTEIN SIAP"/>
    <property type="match status" value="1"/>
</dbReference>
<sequence length="337" mass="36864">MKLGRRNALKAGMGVGAMAMVGAPAVVMGQAPLKLPLATVWPDGNFHTVNVKRFAEEVKKETNGAVDIDVKAGGQLGFKGPEQMRAVRDGLVPMADILNIQQIGDEPIFGVEGIPFISNNIEELKVLHKYIRPEFEKVLQKNNQTMLYTVPWPTQYLHLKVKAESLDALKGIKIRVPDKNAQEMCSAIGMAPALIPWGETIAALSSGAVSGVSTSSVSAVDGKFWEFLKFFHQTNHAWSSEIVTINNDTWKKISPANQKIIVDLAKKLEPEFWQSSLQADKDSNAKLIAGGMQLVIPSAAMTAELQKKTAPMIAEFYKRVPAAEKPIKAYLAEMKRG</sequence>
<evidence type="ECO:0000313" key="2">
    <source>
        <dbReference type="EMBL" id="MCC8432673.1"/>
    </source>
</evidence>